<feature type="compositionally biased region" description="Basic and acidic residues" evidence="1">
    <location>
        <begin position="13"/>
        <end position="36"/>
    </location>
</feature>
<proteinExistence type="predicted"/>
<feature type="region of interest" description="Disordered" evidence="1">
    <location>
        <begin position="1"/>
        <end position="58"/>
    </location>
</feature>
<accession>A0A9D1GZL0</accession>
<comment type="caution">
    <text evidence="2">The sequence shown here is derived from an EMBL/GenBank/DDBJ whole genome shotgun (WGS) entry which is preliminary data.</text>
</comment>
<dbReference type="EMBL" id="DVLP01000291">
    <property type="protein sequence ID" value="HIT75868.1"/>
    <property type="molecule type" value="Genomic_DNA"/>
</dbReference>
<dbReference type="Proteomes" id="UP000886842">
    <property type="component" value="Unassembled WGS sequence"/>
</dbReference>
<feature type="compositionally biased region" description="Basic and acidic residues" evidence="1">
    <location>
        <begin position="49"/>
        <end position="58"/>
    </location>
</feature>
<dbReference type="AlphaFoldDB" id="A0A9D1GZL0"/>
<protein>
    <submittedName>
        <fullName evidence="2">Uncharacterized protein</fullName>
    </submittedName>
</protein>
<sequence>KGGADDGEDWDQDTEKDARAGPGSIHRDQQPDRQVLDDDGEQHSSQQSERSDTEDPPP</sequence>
<gene>
    <name evidence="2" type="ORF">IAA98_09800</name>
</gene>
<evidence type="ECO:0000256" key="1">
    <source>
        <dbReference type="SAM" id="MobiDB-lite"/>
    </source>
</evidence>
<evidence type="ECO:0000313" key="3">
    <source>
        <dbReference type="Proteomes" id="UP000886842"/>
    </source>
</evidence>
<organism evidence="2 3">
    <name type="scientific">Candidatus Avipropionibacterium avicola</name>
    <dbReference type="NCBI Taxonomy" id="2840701"/>
    <lineage>
        <taxon>Bacteria</taxon>
        <taxon>Bacillati</taxon>
        <taxon>Actinomycetota</taxon>
        <taxon>Actinomycetes</taxon>
        <taxon>Propionibacteriales</taxon>
        <taxon>Propionibacteriaceae</taxon>
        <taxon>Propionibacteriaceae incertae sedis</taxon>
        <taxon>Candidatus Avipropionibacterium</taxon>
    </lineage>
</organism>
<feature type="non-terminal residue" evidence="2">
    <location>
        <position position="1"/>
    </location>
</feature>
<feature type="compositionally biased region" description="Acidic residues" evidence="1">
    <location>
        <begin position="1"/>
        <end position="12"/>
    </location>
</feature>
<reference evidence="2" key="2">
    <citation type="journal article" date="2021" name="PeerJ">
        <title>Extensive microbial diversity within the chicken gut microbiome revealed by metagenomics and culture.</title>
        <authorList>
            <person name="Gilroy R."/>
            <person name="Ravi A."/>
            <person name="Getino M."/>
            <person name="Pursley I."/>
            <person name="Horton D.L."/>
            <person name="Alikhan N.F."/>
            <person name="Baker D."/>
            <person name="Gharbi K."/>
            <person name="Hall N."/>
            <person name="Watson M."/>
            <person name="Adriaenssens E.M."/>
            <person name="Foster-Nyarko E."/>
            <person name="Jarju S."/>
            <person name="Secka A."/>
            <person name="Antonio M."/>
            <person name="Oren A."/>
            <person name="Chaudhuri R.R."/>
            <person name="La Ragione R."/>
            <person name="Hildebrand F."/>
            <person name="Pallen M.J."/>
        </authorList>
    </citation>
    <scope>NUCLEOTIDE SEQUENCE</scope>
    <source>
        <strain evidence="2">ChiGjej1B1-24693</strain>
    </source>
</reference>
<reference evidence="2" key="1">
    <citation type="submission" date="2020-10" db="EMBL/GenBank/DDBJ databases">
        <authorList>
            <person name="Gilroy R."/>
        </authorList>
    </citation>
    <scope>NUCLEOTIDE SEQUENCE</scope>
    <source>
        <strain evidence="2">ChiGjej1B1-24693</strain>
    </source>
</reference>
<name>A0A9D1GZL0_9ACTN</name>
<evidence type="ECO:0000313" key="2">
    <source>
        <dbReference type="EMBL" id="HIT75868.1"/>
    </source>
</evidence>